<name>A0A9D9H6I8_9SPIO</name>
<evidence type="ECO:0000256" key="2">
    <source>
        <dbReference type="ARBA" id="ARBA00022814"/>
    </source>
</evidence>
<evidence type="ECO:0000256" key="4">
    <source>
        <dbReference type="ARBA" id="ARBA00023015"/>
    </source>
</evidence>
<dbReference type="Pfam" id="PF01029">
    <property type="entry name" value="NusB"/>
    <property type="match status" value="1"/>
</dbReference>
<comment type="similarity">
    <text evidence="1 6">Belongs to the NusB family.</text>
</comment>
<dbReference type="NCBIfam" id="TIGR01951">
    <property type="entry name" value="nusB"/>
    <property type="match status" value="1"/>
</dbReference>
<keyword evidence="3 6" id="KW-0694">RNA-binding</keyword>
<dbReference type="InterPro" id="IPR011605">
    <property type="entry name" value="NusB_fam"/>
</dbReference>
<dbReference type="EMBL" id="JADIMT010000080">
    <property type="protein sequence ID" value="MBO8436688.1"/>
    <property type="molecule type" value="Genomic_DNA"/>
</dbReference>
<proteinExistence type="inferred from homology"/>
<evidence type="ECO:0000256" key="6">
    <source>
        <dbReference type="HAMAP-Rule" id="MF_00073"/>
    </source>
</evidence>
<dbReference type="GO" id="GO:0003723">
    <property type="term" value="F:RNA binding"/>
    <property type="evidence" value="ECO:0007669"/>
    <property type="project" value="UniProtKB-UniRule"/>
</dbReference>
<dbReference type="GO" id="GO:0005829">
    <property type="term" value="C:cytosol"/>
    <property type="evidence" value="ECO:0007669"/>
    <property type="project" value="TreeGrafter"/>
</dbReference>
<evidence type="ECO:0000313" key="9">
    <source>
        <dbReference type="Proteomes" id="UP000823615"/>
    </source>
</evidence>
<dbReference type="SUPFAM" id="SSF48013">
    <property type="entry name" value="NusB-like"/>
    <property type="match status" value="1"/>
</dbReference>
<keyword evidence="4 6" id="KW-0805">Transcription regulation</keyword>
<reference evidence="8" key="2">
    <citation type="journal article" date="2021" name="PeerJ">
        <title>Extensive microbial diversity within the chicken gut microbiome revealed by metagenomics and culture.</title>
        <authorList>
            <person name="Gilroy R."/>
            <person name="Ravi A."/>
            <person name="Getino M."/>
            <person name="Pursley I."/>
            <person name="Horton D.L."/>
            <person name="Alikhan N.F."/>
            <person name="Baker D."/>
            <person name="Gharbi K."/>
            <person name="Hall N."/>
            <person name="Watson M."/>
            <person name="Adriaenssens E.M."/>
            <person name="Foster-Nyarko E."/>
            <person name="Jarju S."/>
            <person name="Secka A."/>
            <person name="Antonio M."/>
            <person name="Oren A."/>
            <person name="Chaudhuri R.R."/>
            <person name="La Ragione R."/>
            <person name="Hildebrand F."/>
            <person name="Pallen M.J."/>
        </authorList>
    </citation>
    <scope>NUCLEOTIDE SEQUENCE</scope>
    <source>
        <strain evidence="8">7293</strain>
    </source>
</reference>
<dbReference type="PANTHER" id="PTHR11078:SF3">
    <property type="entry name" value="ANTITERMINATION NUSB DOMAIN-CONTAINING PROTEIN"/>
    <property type="match status" value="1"/>
</dbReference>
<accession>A0A9D9H6I8</accession>
<dbReference type="HAMAP" id="MF_00073">
    <property type="entry name" value="NusB"/>
    <property type="match status" value="1"/>
</dbReference>
<dbReference type="GO" id="GO:0006353">
    <property type="term" value="P:DNA-templated transcription termination"/>
    <property type="evidence" value="ECO:0007669"/>
    <property type="project" value="UniProtKB-UniRule"/>
</dbReference>
<evidence type="ECO:0000259" key="7">
    <source>
        <dbReference type="Pfam" id="PF01029"/>
    </source>
</evidence>
<dbReference type="GO" id="GO:0031564">
    <property type="term" value="P:transcription antitermination"/>
    <property type="evidence" value="ECO:0007669"/>
    <property type="project" value="UniProtKB-KW"/>
</dbReference>
<comment type="caution">
    <text evidence="8">The sequence shown here is derived from an EMBL/GenBank/DDBJ whole genome shotgun (WGS) entry which is preliminary data.</text>
</comment>
<gene>
    <name evidence="6 8" type="primary">nusB</name>
    <name evidence="8" type="ORF">IAA97_06890</name>
</gene>
<dbReference type="Gene3D" id="1.10.940.10">
    <property type="entry name" value="NusB-like"/>
    <property type="match status" value="1"/>
</dbReference>
<sequence length="145" mass="16736">MQNKARHHDRSIAVSTLYSLDFRGLLDAPFEEIDPFQGMNEEEVGALDEEDRVFIRFLVFGTLENREAIDSLISKYSLNRPIEKIDAVDRNILRVAFYQLEFSRDVHPAIVIDEAVKLSQELSNDVSFKFINGILDSARKDMEKK</sequence>
<evidence type="ECO:0000256" key="3">
    <source>
        <dbReference type="ARBA" id="ARBA00022884"/>
    </source>
</evidence>
<keyword evidence="5 6" id="KW-0804">Transcription</keyword>
<dbReference type="Proteomes" id="UP000823615">
    <property type="component" value="Unassembled WGS sequence"/>
</dbReference>
<dbReference type="InterPro" id="IPR035926">
    <property type="entry name" value="NusB-like_sf"/>
</dbReference>
<evidence type="ECO:0000256" key="5">
    <source>
        <dbReference type="ARBA" id="ARBA00023163"/>
    </source>
</evidence>
<organism evidence="8 9">
    <name type="scientific">Candidatus Ornithospirochaeta stercoripullorum</name>
    <dbReference type="NCBI Taxonomy" id="2840899"/>
    <lineage>
        <taxon>Bacteria</taxon>
        <taxon>Pseudomonadati</taxon>
        <taxon>Spirochaetota</taxon>
        <taxon>Spirochaetia</taxon>
        <taxon>Spirochaetales</taxon>
        <taxon>Spirochaetaceae</taxon>
        <taxon>Spirochaetaceae incertae sedis</taxon>
        <taxon>Candidatus Ornithospirochaeta</taxon>
    </lineage>
</organism>
<comment type="function">
    <text evidence="6">Involved in transcription antitermination. Required for transcription of ribosomal RNA (rRNA) genes. Binds specifically to the boxA antiterminator sequence of the ribosomal RNA (rrn) operons.</text>
</comment>
<dbReference type="AlphaFoldDB" id="A0A9D9H6I8"/>
<reference evidence="8" key="1">
    <citation type="submission" date="2020-10" db="EMBL/GenBank/DDBJ databases">
        <authorList>
            <person name="Gilroy R."/>
        </authorList>
    </citation>
    <scope>NUCLEOTIDE SEQUENCE</scope>
    <source>
        <strain evidence="8">7293</strain>
    </source>
</reference>
<evidence type="ECO:0000256" key="1">
    <source>
        <dbReference type="ARBA" id="ARBA00005952"/>
    </source>
</evidence>
<dbReference type="InterPro" id="IPR006027">
    <property type="entry name" value="NusB_RsmB_TIM44"/>
</dbReference>
<dbReference type="PANTHER" id="PTHR11078">
    <property type="entry name" value="N UTILIZATION SUBSTANCE PROTEIN B-RELATED"/>
    <property type="match status" value="1"/>
</dbReference>
<evidence type="ECO:0000313" key="8">
    <source>
        <dbReference type="EMBL" id="MBO8436688.1"/>
    </source>
</evidence>
<feature type="domain" description="NusB/RsmB/TIM44" evidence="7">
    <location>
        <begin position="9"/>
        <end position="138"/>
    </location>
</feature>
<keyword evidence="2 6" id="KW-0889">Transcription antitermination</keyword>
<protein>
    <recommendedName>
        <fullName evidence="6">Transcription antitermination protein NusB</fullName>
    </recommendedName>
    <alternativeName>
        <fullName evidence="6">Antitermination factor NusB</fullName>
    </alternativeName>
</protein>